<dbReference type="InterPro" id="IPR000835">
    <property type="entry name" value="HTH_MarR-typ"/>
</dbReference>
<reference evidence="2 3" key="1">
    <citation type="submission" date="2021-01" db="EMBL/GenBank/DDBJ databases">
        <title>Genomics of switchgrass bacterial isolates.</title>
        <authorList>
            <person name="Shade A."/>
        </authorList>
    </citation>
    <scope>NUCLEOTIDE SEQUENCE [LARGE SCALE GENOMIC DNA]</scope>
    <source>
        <strain evidence="2 3">PvP111</strain>
    </source>
</reference>
<feature type="domain" description="HTH marR-type" evidence="1">
    <location>
        <begin position="39"/>
        <end position="138"/>
    </location>
</feature>
<dbReference type="SUPFAM" id="SSF46785">
    <property type="entry name" value="Winged helix' DNA-binding domain"/>
    <property type="match status" value="1"/>
</dbReference>
<organism evidence="2 3">
    <name type="scientific">Rhodococcoides corynebacterioides</name>
    <dbReference type="NCBI Taxonomy" id="53972"/>
    <lineage>
        <taxon>Bacteria</taxon>
        <taxon>Bacillati</taxon>
        <taxon>Actinomycetota</taxon>
        <taxon>Actinomycetes</taxon>
        <taxon>Mycobacteriales</taxon>
        <taxon>Nocardiaceae</taxon>
        <taxon>Rhodococcoides</taxon>
    </lineage>
</organism>
<comment type="caution">
    <text evidence="2">The sequence shown here is derived from an EMBL/GenBank/DDBJ whole genome shotgun (WGS) entry which is preliminary data.</text>
</comment>
<dbReference type="Pfam" id="PF12802">
    <property type="entry name" value="MarR_2"/>
    <property type="match status" value="1"/>
</dbReference>
<protein>
    <submittedName>
        <fullName evidence="2">DNA-binding MarR family transcriptional regulator</fullName>
    </submittedName>
</protein>
<dbReference type="GO" id="GO:0003677">
    <property type="term" value="F:DNA binding"/>
    <property type="evidence" value="ECO:0007669"/>
    <property type="project" value="UniProtKB-KW"/>
</dbReference>
<evidence type="ECO:0000259" key="1">
    <source>
        <dbReference type="SMART" id="SM00347"/>
    </source>
</evidence>
<evidence type="ECO:0000313" key="2">
    <source>
        <dbReference type="EMBL" id="MBM7416564.1"/>
    </source>
</evidence>
<dbReference type="PANTHER" id="PTHR33164:SF106">
    <property type="entry name" value="TRANSCRIPTIONAL REGULATORY PROTEIN"/>
    <property type="match status" value="1"/>
</dbReference>
<keyword evidence="2" id="KW-0238">DNA-binding</keyword>
<dbReference type="PANTHER" id="PTHR33164">
    <property type="entry name" value="TRANSCRIPTIONAL REGULATOR, MARR FAMILY"/>
    <property type="match status" value="1"/>
</dbReference>
<dbReference type="Gene3D" id="1.10.10.10">
    <property type="entry name" value="Winged helix-like DNA-binding domain superfamily/Winged helix DNA-binding domain"/>
    <property type="match status" value="1"/>
</dbReference>
<accession>A0ABS2KXA3</accession>
<dbReference type="RefSeq" id="WP_307806045.1">
    <property type="nucleotide sequence ID" value="NZ_JAFBBK010000001.1"/>
</dbReference>
<dbReference type="EMBL" id="JAFBBK010000001">
    <property type="protein sequence ID" value="MBM7416564.1"/>
    <property type="molecule type" value="Genomic_DNA"/>
</dbReference>
<dbReference type="Proteomes" id="UP000703038">
    <property type="component" value="Unassembled WGS sequence"/>
</dbReference>
<dbReference type="InterPro" id="IPR036390">
    <property type="entry name" value="WH_DNA-bd_sf"/>
</dbReference>
<proteinExistence type="predicted"/>
<name>A0ABS2KXA3_9NOCA</name>
<gene>
    <name evidence="2" type="ORF">JOE42_003297</name>
</gene>
<keyword evidence="3" id="KW-1185">Reference proteome</keyword>
<evidence type="ECO:0000313" key="3">
    <source>
        <dbReference type="Proteomes" id="UP000703038"/>
    </source>
</evidence>
<dbReference type="SMART" id="SM00347">
    <property type="entry name" value="HTH_MARR"/>
    <property type="match status" value="1"/>
</dbReference>
<sequence length="159" mass="17167">MDEVDATPPVDTDVMDLVHGLRALVVELDLLGAGFADKHRMHSTDVRALIVLLDAARAGRTATPSWLRTQLGITSATATALVDRLELAGHVERQSVVGDRRKVALRVTDKAQRLGSEFFGPLILRAATQLAELSDDDRATIRRYQSAMLAAIRSGVPGS</sequence>
<dbReference type="InterPro" id="IPR036388">
    <property type="entry name" value="WH-like_DNA-bd_sf"/>
</dbReference>
<dbReference type="InterPro" id="IPR039422">
    <property type="entry name" value="MarR/SlyA-like"/>
</dbReference>
<dbReference type="PRINTS" id="PR00598">
    <property type="entry name" value="HTHMARR"/>
</dbReference>